<dbReference type="Proteomes" id="UP001164250">
    <property type="component" value="Chromosome 9"/>
</dbReference>
<protein>
    <submittedName>
        <fullName evidence="1">Uncharacterized protein</fullName>
    </submittedName>
</protein>
<proteinExistence type="predicted"/>
<evidence type="ECO:0000313" key="1">
    <source>
        <dbReference type="EMBL" id="KAJ0088566.1"/>
    </source>
</evidence>
<comment type="caution">
    <text evidence="1">The sequence shown here is derived from an EMBL/GenBank/DDBJ whole genome shotgun (WGS) entry which is preliminary data.</text>
</comment>
<keyword evidence="2" id="KW-1185">Reference proteome</keyword>
<name>A0ACC1APF9_9ROSI</name>
<dbReference type="EMBL" id="CM047905">
    <property type="protein sequence ID" value="KAJ0088566.1"/>
    <property type="molecule type" value="Genomic_DNA"/>
</dbReference>
<sequence length="123" mass="13751">MGSQVSTYGDVYSYGILLLVMFTGKRPTDDMFKEGLDLHNFVKTGLPERISEILDPVFVAGGEEEEERGDPDIQKEKIQESLIAILKIGVGCSVDFPRERMDITHAVKNLQNLRSSLLCYGII</sequence>
<reference evidence="2" key="1">
    <citation type="journal article" date="2023" name="G3 (Bethesda)">
        <title>Genome assembly and association tests identify interacting loci associated with vigor, precocity, and sex in interspecific pistachio rootstocks.</title>
        <authorList>
            <person name="Palmer W."/>
            <person name="Jacygrad E."/>
            <person name="Sagayaradj S."/>
            <person name="Cavanaugh K."/>
            <person name="Han R."/>
            <person name="Bertier L."/>
            <person name="Beede B."/>
            <person name="Kafkas S."/>
            <person name="Golino D."/>
            <person name="Preece J."/>
            <person name="Michelmore R."/>
        </authorList>
    </citation>
    <scope>NUCLEOTIDE SEQUENCE [LARGE SCALE GENOMIC DNA]</scope>
</reference>
<accession>A0ACC1APF9</accession>
<gene>
    <name evidence="1" type="ORF">Patl1_31670</name>
</gene>
<evidence type="ECO:0000313" key="2">
    <source>
        <dbReference type="Proteomes" id="UP001164250"/>
    </source>
</evidence>
<organism evidence="1 2">
    <name type="scientific">Pistacia atlantica</name>
    <dbReference type="NCBI Taxonomy" id="434234"/>
    <lineage>
        <taxon>Eukaryota</taxon>
        <taxon>Viridiplantae</taxon>
        <taxon>Streptophyta</taxon>
        <taxon>Embryophyta</taxon>
        <taxon>Tracheophyta</taxon>
        <taxon>Spermatophyta</taxon>
        <taxon>Magnoliopsida</taxon>
        <taxon>eudicotyledons</taxon>
        <taxon>Gunneridae</taxon>
        <taxon>Pentapetalae</taxon>
        <taxon>rosids</taxon>
        <taxon>malvids</taxon>
        <taxon>Sapindales</taxon>
        <taxon>Anacardiaceae</taxon>
        <taxon>Pistacia</taxon>
    </lineage>
</organism>